<dbReference type="Pfam" id="PF01636">
    <property type="entry name" value="APH"/>
    <property type="match status" value="1"/>
</dbReference>
<evidence type="ECO:0000256" key="1">
    <source>
        <dbReference type="SAM" id="MobiDB-lite"/>
    </source>
</evidence>
<dbReference type="PANTHER" id="PTHR43883">
    <property type="entry name" value="SLR0207 PROTEIN"/>
    <property type="match status" value="1"/>
</dbReference>
<evidence type="ECO:0000313" key="3">
    <source>
        <dbReference type="EMBL" id="GJD38076.1"/>
    </source>
</evidence>
<dbReference type="EMBL" id="BPQF01000003">
    <property type="protein sequence ID" value="GJD38076.1"/>
    <property type="molecule type" value="Genomic_DNA"/>
</dbReference>
<reference evidence="3" key="1">
    <citation type="journal article" date="2016" name="Front. Microbiol.">
        <title>Genome Sequence of the Piezophilic, Mesophilic Sulfate-Reducing Bacterium Desulfovibrio indicus J2T.</title>
        <authorList>
            <person name="Cao J."/>
            <person name="Maignien L."/>
            <person name="Shao Z."/>
            <person name="Alain K."/>
            <person name="Jebbar M."/>
        </authorList>
    </citation>
    <scope>NUCLEOTIDE SEQUENCE</scope>
    <source>
        <strain evidence="3">DSM 21893</strain>
    </source>
</reference>
<dbReference type="SUPFAM" id="SSF56112">
    <property type="entry name" value="Protein kinase-like (PK-like)"/>
    <property type="match status" value="1"/>
</dbReference>
<feature type="domain" description="Aminoglycoside phosphotransferase" evidence="2">
    <location>
        <begin position="109"/>
        <end position="270"/>
    </location>
</feature>
<dbReference type="PANTHER" id="PTHR43883:SF1">
    <property type="entry name" value="GLUCONOKINASE"/>
    <property type="match status" value="1"/>
</dbReference>
<dbReference type="SUPFAM" id="SSF52540">
    <property type="entry name" value="P-loop containing nucleoside triphosphate hydrolases"/>
    <property type="match status" value="1"/>
</dbReference>
<proteinExistence type="predicted"/>
<dbReference type="Gene3D" id="3.40.50.300">
    <property type="entry name" value="P-loop containing nucleotide triphosphate hydrolases"/>
    <property type="match status" value="1"/>
</dbReference>
<feature type="region of interest" description="Disordered" evidence="1">
    <location>
        <begin position="497"/>
        <end position="522"/>
    </location>
</feature>
<dbReference type="InterPro" id="IPR052732">
    <property type="entry name" value="Cell-binding_unc_protein"/>
</dbReference>
<sequence>MTVEDQAETVAFLKGEAALLGLPVDTITTHISTVLMAGDRAFKLKRPVRFPYLDFSTAERRLAFCEAELVLNRRTAPELYLGVRRITREADGRLAFDGTGPLVDAVVEMRRFAQHDLLDDMAQRDALTPALITDLAHRIVEFHRDAAVSLDHGGAAGIAAVLDMNDRSLRAVALVSEEAADALRAAFRSAFERHAPMLENRRLTGKVRHCHGDLILRNICLVDDVPTLFDCIEFDDAIATIDVLYDLAFLLMDLWHRDKGDLANLLFNRYLDETDEASSIGALPFLMAIRAAIRAHVTAAQAGGQPPGKAARTLVEARAYHDFALSLLAGSDATLLAVGGLSGSGKSTVAACVASHLGSPPGARVLNSDRIRKDAFGVSAETRLPPSAYLPEVSATVYASLRDEACQALSSGCAVVADAVFDRPSERASIEATAAKSGVAFQGVWLEAPTTGLLASRIADRRDDPSDATAEVLMDQVRRDCGDIDWQHLAAEAKPTMTRDAILASSPSRGNGRIGSREVEPA</sequence>
<evidence type="ECO:0000259" key="2">
    <source>
        <dbReference type="Pfam" id="PF01636"/>
    </source>
</evidence>
<dbReference type="InterPro" id="IPR011009">
    <property type="entry name" value="Kinase-like_dom_sf"/>
</dbReference>
<comment type="caution">
    <text evidence="3">The sequence shown here is derived from an EMBL/GenBank/DDBJ whole genome shotgun (WGS) entry which is preliminary data.</text>
</comment>
<dbReference type="Pfam" id="PF13671">
    <property type="entry name" value="AAA_33"/>
    <property type="match status" value="1"/>
</dbReference>
<dbReference type="AlphaFoldDB" id="A0AAV4Z246"/>
<organism evidence="3 4">
    <name type="scientific">Methylobacterium bullatum</name>
    <dbReference type="NCBI Taxonomy" id="570505"/>
    <lineage>
        <taxon>Bacteria</taxon>
        <taxon>Pseudomonadati</taxon>
        <taxon>Pseudomonadota</taxon>
        <taxon>Alphaproteobacteria</taxon>
        <taxon>Hyphomicrobiales</taxon>
        <taxon>Methylobacteriaceae</taxon>
        <taxon>Methylobacterium</taxon>
    </lineage>
</organism>
<accession>A0AAV4Z246</accession>
<protein>
    <recommendedName>
        <fullName evidence="2">Aminoglycoside phosphotransferase domain-containing protein</fullName>
    </recommendedName>
</protein>
<keyword evidence="4" id="KW-1185">Reference proteome</keyword>
<evidence type="ECO:0000313" key="4">
    <source>
        <dbReference type="Proteomes" id="UP001055307"/>
    </source>
</evidence>
<name>A0AAV4Z246_9HYPH</name>
<dbReference type="RefSeq" id="WP_147830631.1">
    <property type="nucleotide sequence ID" value="NZ_BPQF01000003.1"/>
</dbReference>
<gene>
    <name evidence="3" type="ORF">OICFNHDK_0516</name>
</gene>
<dbReference type="Proteomes" id="UP001055307">
    <property type="component" value="Unassembled WGS sequence"/>
</dbReference>
<reference evidence="3" key="2">
    <citation type="submission" date="2021-08" db="EMBL/GenBank/DDBJ databases">
        <authorList>
            <person name="Tani A."/>
            <person name="Ola A."/>
            <person name="Ogura Y."/>
            <person name="Katsura K."/>
            <person name="Hayashi T."/>
        </authorList>
    </citation>
    <scope>NUCLEOTIDE SEQUENCE</scope>
    <source>
        <strain evidence="3">DSM 21893</strain>
    </source>
</reference>
<dbReference type="InterPro" id="IPR027417">
    <property type="entry name" value="P-loop_NTPase"/>
</dbReference>
<dbReference type="InterPro" id="IPR002575">
    <property type="entry name" value="Aminoglycoside_PTrfase"/>
</dbReference>